<name>A0AAD1T0U6_PELCU</name>
<gene>
    <name evidence="2" type="ORF">PECUL_23A043506</name>
</gene>
<dbReference type="InterPro" id="IPR008964">
    <property type="entry name" value="Invasin/intimin_cell_adhesion"/>
</dbReference>
<dbReference type="Gene3D" id="2.60.40.1080">
    <property type="match status" value="1"/>
</dbReference>
<evidence type="ECO:0000313" key="3">
    <source>
        <dbReference type="Proteomes" id="UP001295444"/>
    </source>
</evidence>
<proteinExistence type="predicted"/>
<dbReference type="PANTHER" id="PTHR23019">
    <property type="entry name" value="NUCLEAR PORE MEMBRANE GLYCOPROTEIN GP210-RELATED"/>
    <property type="match status" value="1"/>
</dbReference>
<reference evidence="2" key="1">
    <citation type="submission" date="2022-03" db="EMBL/GenBank/DDBJ databases">
        <authorList>
            <person name="Alioto T."/>
            <person name="Alioto T."/>
            <person name="Gomez Garrido J."/>
        </authorList>
    </citation>
    <scope>NUCLEOTIDE SEQUENCE</scope>
</reference>
<dbReference type="FunFam" id="2.60.40.1080:FF:000007">
    <property type="entry name" value="Nuclear Pore complex Protein"/>
    <property type="match status" value="1"/>
</dbReference>
<dbReference type="Proteomes" id="UP001295444">
    <property type="component" value="Chromosome 08"/>
</dbReference>
<dbReference type="Pfam" id="PF24935">
    <property type="entry name" value="Ig_NUP210_6th"/>
    <property type="match status" value="1"/>
</dbReference>
<evidence type="ECO:0000259" key="1">
    <source>
        <dbReference type="Pfam" id="PF24935"/>
    </source>
</evidence>
<dbReference type="PANTHER" id="PTHR23019:SF2">
    <property type="entry name" value="NUCLEAR PORE MEMBRANE GLYCOPROTEIN 210"/>
    <property type="match status" value="1"/>
</dbReference>
<feature type="domain" description="NUP210 Ig-like" evidence="1">
    <location>
        <begin position="312"/>
        <end position="351"/>
    </location>
</feature>
<accession>A0AAD1T0U6</accession>
<sequence>MGTNYSLLKRSTLKELLEARGAIASNKAKAVLITELMEGDRAAAAAAPQMEGETHEFTAEFRARMALFPEPPSAEMVDRLFGLVGSPKPLLQNMMLTTQARQDQCPSTTLKGAAQPTLGTSLLSWTRLGRAGTPALINASMINMSAGFEEMKCLSCLRLQLCSVVRLLAATGPSSGLRPVLDGGVHVLQNTVRNQQVVEIYSPIKLLPKILSFPWQPNPSAYQYKIEVQGGSGNFTWSSSNRYVATVTVKGLMTTGDDIGVSVIQARDVQNLLHFGEMKPGSQTHQHPAPKTHLQALCRAWVPNTPASSSQDSQLQALCRGRLEPSGNYCSGIKLQAESHGDTQIFVSYTYSQVHLKARMVVSAYQPLKEWQDLKRTEAEDHQDHKLC</sequence>
<dbReference type="EMBL" id="OW240919">
    <property type="protein sequence ID" value="CAH2313257.1"/>
    <property type="molecule type" value="Genomic_DNA"/>
</dbReference>
<organism evidence="2 3">
    <name type="scientific">Pelobates cultripes</name>
    <name type="common">Western spadefoot toad</name>
    <dbReference type="NCBI Taxonomy" id="61616"/>
    <lineage>
        <taxon>Eukaryota</taxon>
        <taxon>Metazoa</taxon>
        <taxon>Chordata</taxon>
        <taxon>Craniata</taxon>
        <taxon>Vertebrata</taxon>
        <taxon>Euteleostomi</taxon>
        <taxon>Amphibia</taxon>
        <taxon>Batrachia</taxon>
        <taxon>Anura</taxon>
        <taxon>Pelobatoidea</taxon>
        <taxon>Pelobatidae</taxon>
        <taxon>Pelobates</taxon>
    </lineage>
</organism>
<evidence type="ECO:0000313" key="2">
    <source>
        <dbReference type="EMBL" id="CAH2313257.1"/>
    </source>
</evidence>
<keyword evidence="3" id="KW-1185">Reference proteome</keyword>
<dbReference type="InterPro" id="IPR045197">
    <property type="entry name" value="NUP210-like"/>
</dbReference>
<dbReference type="AlphaFoldDB" id="A0AAD1T0U6"/>
<protein>
    <recommendedName>
        <fullName evidence="1">NUP210 Ig-like domain-containing protein</fullName>
    </recommendedName>
</protein>
<dbReference type="GO" id="GO:0005643">
    <property type="term" value="C:nuclear pore"/>
    <property type="evidence" value="ECO:0007669"/>
    <property type="project" value="TreeGrafter"/>
</dbReference>
<dbReference type="SUPFAM" id="SSF49373">
    <property type="entry name" value="Invasin/intimin cell-adhesion fragments"/>
    <property type="match status" value="1"/>
</dbReference>
<dbReference type="Pfam" id="PF26182">
    <property type="entry name" value="Ig_NUP210_5th"/>
    <property type="match status" value="1"/>
</dbReference>
<dbReference type="InterPro" id="IPR056898">
    <property type="entry name" value="Ig_NUP210_6th"/>
</dbReference>